<dbReference type="InterPro" id="IPR051454">
    <property type="entry name" value="RNA/ubiquinone_mod_enzymes"/>
</dbReference>
<evidence type="ECO:0000313" key="2">
    <source>
        <dbReference type="Proteomes" id="UP000265725"/>
    </source>
</evidence>
<organism evidence="1 2">
    <name type="scientific">Paenisporosarcina cavernae</name>
    <dbReference type="NCBI Taxonomy" id="2320858"/>
    <lineage>
        <taxon>Bacteria</taxon>
        <taxon>Bacillati</taxon>
        <taxon>Bacillota</taxon>
        <taxon>Bacilli</taxon>
        <taxon>Bacillales</taxon>
        <taxon>Caryophanaceae</taxon>
        <taxon>Paenisporosarcina</taxon>
    </lineage>
</organism>
<gene>
    <name evidence="1" type="ORF">D3873_07280</name>
</gene>
<sequence>MKTELVVTAHSYDHIQHLLDAGADAIVVGESRFGLRLPGEFSIEEIKQASTLVRTSGKKLYVAVNAIFHNEHIEELEAYMTTLQSFSIDRLIFGDPAVIQINRQLDEPFELTWNAETTATNWFTANYWGKRGAKRAVLARELNLDEILEMKEHATVELEVQVHGMTCMFQSKRALIGNYFMYLQQAMKIEPQHSTGMMSLYDKERDQYYPILEDSNGTHIFSPRDICLVEELSELLEAGVDAFKIDGILHEEAYVTEVTKRYRQAIDAYYQSAETYEEIKENLADQLNEIQPRHRKMDTGFLWKETVY</sequence>
<dbReference type="OrthoDB" id="9807498at2"/>
<dbReference type="RefSeq" id="WP_119883441.1">
    <property type="nucleotide sequence ID" value="NZ_CP032418.1"/>
</dbReference>
<dbReference type="PANTHER" id="PTHR30217">
    <property type="entry name" value="PEPTIDASE U32 FAMILY"/>
    <property type="match status" value="1"/>
</dbReference>
<dbReference type="InterPro" id="IPR001539">
    <property type="entry name" value="Peptidase_U32"/>
</dbReference>
<name>A0A385YVZ7_9BACL</name>
<reference evidence="2" key="1">
    <citation type="submission" date="2018-09" db="EMBL/GenBank/DDBJ databases">
        <authorList>
            <person name="Zhu H."/>
        </authorList>
    </citation>
    <scope>NUCLEOTIDE SEQUENCE [LARGE SCALE GENOMIC DNA]</scope>
    <source>
        <strain evidence="2">K2R23-3</strain>
    </source>
</reference>
<dbReference type="EMBL" id="CP032418">
    <property type="protein sequence ID" value="AYC29703.1"/>
    <property type="molecule type" value="Genomic_DNA"/>
</dbReference>
<dbReference type="Pfam" id="PF01136">
    <property type="entry name" value="Peptidase_U32"/>
    <property type="match status" value="1"/>
</dbReference>
<dbReference type="KEGG" id="paek:D3873_07280"/>
<protein>
    <submittedName>
        <fullName evidence="1">U32 family peptidase</fullName>
    </submittedName>
</protein>
<dbReference type="AlphaFoldDB" id="A0A385YVZ7"/>
<dbReference type="Proteomes" id="UP000265725">
    <property type="component" value="Chromosome"/>
</dbReference>
<proteinExistence type="predicted"/>
<dbReference type="PANTHER" id="PTHR30217:SF7">
    <property type="entry name" value="TRNA HYDROXYLATION PROTEIN P2"/>
    <property type="match status" value="1"/>
</dbReference>
<evidence type="ECO:0000313" key="1">
    <source>
        <dbReference type="EMBL" id="AYC29703.1"/>
    </source>
</evidence>
<accession>A0A385YVZ7</accession>
<keyword evidence="2" id="KW-1185">Reference proteome</keyword>